<keyword evidence="1" id="KW-0812">Transmembrane</keyword>
<dbReference type="AlphaFoldDB" id="A0A075UVE3"/>
<evidence type="ECO:0000256" key="1">
    <source>
        <dbReference type="SAM" id="Phobius"/>
    </source>
</evidence>
<dbReference type="Proteomes" id="UP000028492">
    <property type="component" value="Chromosome"/>
</dbReference>
<feature type="transmembrane region" description="Helical" evidence="1">
    <location>
        <begin position="38"/>
        <end position="60"/>
    </location>
</feature>
<sequence length="64" mass="6776">MNDTKNAGGALVTASLWLVLLVSSATNAIGQFAGLDWTFRTIAGAVAVVCIVLLIVRYVARRRA</sequence>
<keyword evidence="3" id="KW-1185">Reference proteome</keyword>
<dbReference type="KEGG" id="aja:AJAP_17780"/>
<evidence type="ECO:0000313" key="2">
    <source>
        <dbReference type="EMBL" id="AIG76424.1"/>
    </source>
</evidence>
<evidence type="ECO:0000313" key="3">
    <source>
        <dbReference type="Proteomes" id="UP000028492"/>
    </source>
</evidence>
<keyword evidence="1" id="KW-1133">Transmembrane helix</keyword>
<dbReference type="STRING" id="208439.AJAP_17780"/>
<dbReference type="RefSeq" id="WP_038512996.1">
    <property type="nucleotide sequence ID" value="NZ_CP008953.1"/>
</dbReference>
<name>A0A075UVE3_9PSEU</name>
<gene>
    <name evidence="2" type="ORF">AJAP_17780</name>
</gene>
<keyword evidence="1" id="KW-0472">Membrane</keyword>
<proteinExistence type="predicted"/>
<reference evidence="2 3" key="1">
    <citation type="journal article" date="2014" name="J. Biotechnol.">
        <title>Complete genome sequence of the actinobacterium Amycolatopsis japonica MG417-CF17(T) (=DSM 44213T) producing (S,S)-N,N'-ethylenediaminedisuccinic acid.</title>
        <authorList>
            <person name="Stegmann E."/>
            <person name="Albersmeier A."/>
            <person name="Spohn M."/>
            <person name="Gert H."/>
            <person name="Weber T."/>
            <person name="Wohlleben W."/>
            <person name="Kalinowski J."/>
            <person name="Ruckert C."/>
        </authorList>
    </citation>
    <scope>NUCLEOTIDE SEQUENCE [LARGE SCALE GENOMIC DNA]</scope>
    <source>
        <strain evidence="3">MG417-CF17 (DSM 44213)</strain>
    </source>
</reference>
<dbReference type="EMBL" id="CP008953">
    <property type="protein sequence ID" value="AIG76424.1"/>
    <property type="molecule type" value="Genomic_DNA"/>
</dbReference>
<protein>
    <submittedName>
        <fullName evidence="2">Uncharacterized protein</fullName>
    </submittedName>
</protein>
<accession>A0A075UVE3</accession>
<dbReference type="HOGENOM" id="CLU_2857782_0_0_11"/>
<organism evidence="2 3">
    <name type="scientific">Amycolatopsis japonica</name>
    <dbReference type="NCBI Taxonomy" id="208439"/>
    <lineage>
        <taxon>Bacteria</taxon>
        <taxon>Bacillati</taxon>
        <taxon>Actinomycetota</taxon>
        <taxon>Actinomycetes</taxon>
        <taxon>Pseudonocardiales</taxon>
        <taxon>Pseudonocardiaceae</taxon>
        <taxon>Amycolatopsis</taxon>
        <taxon>Amycolatopsis japonica group</taxon>
    </lineage>
</organism>